<dbReference type="PIRSF" id="PIRSF000456">
    <property type="entry name" value="UDP-GlcNAc_acltr"/>
    <property type="match status" value="1"/>
</dbReference>
<evidence type="ECO:0000259" key="6">
    <source>
        <dbReference type="Pfam" id="PF13720"/>
    </source>
</evidence>
<dbReference type="InterPro" id="IPR001451">
    <property type="entry name" value="Hexapep"/>
</dbReference>
<dbReference type="EMBL" id="JMPI01000030">
    <property type="protein sequence ID" value="KFC81560.1"/>
    <property type="molecule type" value="Genomic_DNA"/>
</dbReference>
<evidence type="ECO:0000256" key="1">
    <source>
        <dbReference type="ARBA" id="ARBA00022516"/>
    </source>
</evidence>
<dbReference type="InterPro" id="IPR029098">
    <property type="entry name" value="Acetyltransf_C"/>
</dbReference>
<dbReference type="NCBIfam" id="NF003657">
    <property type="entry name" value="PRK05289.1"/>
    <property type="match status" value="1"/>
</dbReference>
<organism evidence="7 8">
    <name type="scientific">Buttiauxella agrestis ATCC 33320</name>
    <dbReference type="NCBI Taxonomy" id="1006004"/>
    <lineage>
        <taxon>Bacteria</taxon>
        <taxon>Pseudomonadati</taxon>
        <taxon>Pseudomonadota</taxon>
        <taxon>Gammaproteobacteria</taxon>
        <taxon>Enterobacterales</taxon>
        <taxon>Enterobacteriaceae</taxon>
        <taxon>Buttiauxella</taxon>
    </lineage>
</organism>
<evidence type="ECO:0000256" key="3">
    <source>
        <dbReference type="ARBA" id="ARBA00022679"/>
    </source>
</evidence>
<feature type="domain" description="UDP N-acetylglucosamine O-acyltransferase C-terminal" evidence="6">
    <location>
        <begin position="181"/>
        <end position="262"/>
    </location>
</feature>
<keyword evidence="4" id="KW-0443">Lipid metabolism</keyword>
<dbReference type="GO" id="GO:0016020">
    <property type="term" value="C:membrane"/>
    <property type="evidence" value="ECO:0007669"/>
    <property type="project" value="GOC"/>
</dbReference>
<dbReference type="GO" id="GO:0009245">
    <property type="term" value="P:lipid A biosynthetic process"/>
    <property type="evidence" value="ECO:0007669"/>
    <property type="project" value="UniProtKB-KW"/>
</dbReference>
<dbReference type="Gene3D" id="2.160.10.10">
    <property type="entry name" value="Hexapeptide repeat proteins"/>
    <property type="match status" value="1"/>
</dbReference>
<dbReference type="Proteomes" id="UP000028653">
    <property type="component" value="Unassembled WGS sequence"/>
</dbReference>
<proteinExistence type="predicted"/>
<dbReference type="Pfam" id="PF13720">
    <property type="entry name" value="Acetyltransf_11"/>
    <property type="match status" value="1"/>
</dbReference>
<protein>
    <submittedName>
        <fullName evidence="7">Acyl-[acyl-carrier-protein]--UDP-N-acetylglucosamine O-acyltransferase</fullName>
        <ecNumber evidence="7">2.3.1.129</ecNumber>
    </submittedName>
</protein>
<name>A0A085GCW5_9ENTR</name>
<dbReference type="eggNOG" id="COG1043">
    <property type="taxonomic scope" value="Bacteria"/>
</dbReference>
<dbReference type="PANTHER" id="PTHR43480">
    <property type="entry name" value="ACYL-[ACYL-CARRIER-PROTEIN]--UDP-N-ACETYLGLUCOSAMINE O-ACYLTRANSFERASE"/>
    <property type="match status" value="1"/>
</dbReference>
<keyword evidence="8" id="KW-1185">Reference proteome</keyword>
<keyword evidence="5 7" id="KW-0012">Acyltransferase</keyword>
<comment type="caution">
    <text evidence="7">The sequence shown here is derived from an EMBL/GenBank/DDBJ whole genome shotgun (WGS) entry which is preliminary data.</text>
</comment>
<accession>A0A085GCW5</accession>
<dbReference type="OrthoDB" id="6493664at2"/>
<dbReference type="GO" id="GO:0008780">
    <property type="term" value="F:acyl-[acyl-carrier-protein]-UDP-N-acetylglucosamine O-acyltransferase activity"/>
    <property type="evidence" value="ECO:0007669"/>
    <property type="project" value="UniProtKB-EC"/>
</dbReference>
<dbReference type="InterPro" id="IPR010137">
    <property type="entry name" value="Lipid_A_LpxA"/>
</dbReference>
<evidence type="ECO:0000256" key="4">
    <source>
        <dbReference type="ARBA" id="ARBA00023098"/>
    </source>
</evidence>
<dbReference type="AlphaFoldDB" id="A0A085GCW5"/>
<reference evidence="7 8" key="1">
    <citation type="submission" date="2014-05" db="EMBL/GenBank/DDBJ databases">
        <title>ATOL: Assembling a taxonomically balanced genome-scale reconstruction of the evolutionary history of the Enterobacteriaceae.</title>
        <authorList>
            <person name="Plunkett G.III."/>
            <person name="Neeno-Eckwall E.C."/>
            <person name="Glasner J.D."/>
            <person name="Perna N.T."/>
        </authorList>
    </citation>
    <scope>NUCLEOTIDE SEQUENCE [LARGE SCALE GENOMIC DNA]</scope>
    <source>
        <strain evidence="7 8">ATCC 33320</strain>
    </source>
</reference>
<dbReference type="STRING" id="1006004.GBAG_2345"/>
<dbReference type="Pfam" id="PF00132">
    <property type="entry name" value="Hexapep"/>
    <property type="match status" value="2"/>
</dbReference>
<keyword evidence="3 7" id="KW-0808">Transferase</keyword>
<keyword evidence="1" id="KW-0444">Lipid biosynthesis</keyword>
<evidence type="ECO:0000256" key="2">
    <source>
        <dbReference type="ARBA" id="ARBA00022556"/>
    </source>
</evidence>
<evidence type="ECO:0000256" key="5">
    <source>
        <dbReference type="ARBA" id="ARBA00023315"/>
    </source>
</evidence>
<keyword evidence="2" id="KW-0441">Lipid A biosynthesis</keyword>
<dbReference type="InterPro" id="IPR011004">
    <property type="entry name" value="Trimer_LpxA-like_sf"/>
</dbReference>
<dbReference type="RefSeq" id="WP_034496039.1">
    <property type="nucleotide sequence ID" value="NZ_JMPI01000030.1"/>
</dbReference>
<sequence>MSISPFARIAANSLVEAGAVIGANVTIGPFCVISAGVVIGEGTIIGSHSVITGLTTLGCDNNFGSYSSIGEVNQDLKYAGEPTTLVIGDRNHFGHHATVHRGTIQGSGVTLMGNDNRISNGVHIGHDCVVGDHTQIGDNSGLAGHVELDDDAQIGYMCAIHQFCMLGNGVKILDQSGVVQDVPPFVMAGGNHAQPLGVNVESRAFLALNQEQQDLVHTLYERFYHQALSIDEVKRSLKVMESDFPVIGFFDRFFARSARGIVR</sequence>
<evidence type="ECO:0000313" key="8">
    <source>
        <dbReference type="Proteomes" id="UP000028653"/>
    </source>
</evidence>
<dbReference type="PANTHER" id="PTHR43480:SF1">
    <property type="entry name" value="ACYL-[ACYL-CARRIER-PROTEIN]--UDP-N-ACETYLGLUCOSAMINE O-ACYLTRANSFERASE, MITOCHONDRIAL-RELATED"/>
    <property type="match status" value="1"/>
</dbReference>
<dbReference type="EC" id="2.3.1.129" evidence="7"/>
<dbReference type="SUPFAM" id="SSF51161">
    <property type="entry name" value="Trimeric LpxA-like enzymes"/>
    <property type="match status" value="1"/>
</dbReference>
<gene>
    <name evidence="7" type="ORF">GBAG_2345</name>
</gene>
<evidence type="ECO:0000313" key="7">
    <source>
        <dbReference type="EMBL" id="KFC81560.1"/>
    </source>
</evidence>